<dbReference type="CDD" id="cd04690">
    <property type="entry name" value="NUDIX_Hydrolase"/>
    <property type="match status" value="1"/>
</dbReference>
<reference evidence="4 5" key="1">
    <citation type="submission" date="2023-12" db="EMBL/GenBank/DDBJ databases">
        <title>Stenotrophomonas guangdongensis sp. nov., isolated from wilted pepper plants (Capsicum annuum).</title>
        <authorList>
            <person name="Qiu M."/>
            <person name="Li Y."/>
            <person name="Liu Q."/>
            <person name="Zhang X."/>
            <person name="Huang Y."/>
            <person name="Guo R."/>
            <person name="Hu M."/>
            <person name="Zhou J."/>
            <person name="Zhou X."/>
        </authorList>
    </citation>
    <scope>NUCLEOTIDE SEQUENCE [LARGE SCALE GENOMIC DNA]</scope>
    <source>
        <strain evidence="4 5">MH1</strain>
    </source>
</reference>
<comment type="caution">
    <text evidence="4">The sequence shown here is derived from an EMBL/GenBank/DDBJ whole genome shotgun (WGS) entry which is preliminary data.</text>
</comment>
<proteinExistence type="predicted"/>
<gene>
    <name evidence="4" type="ORF">VA603_12485</name>
</gene>
<evidence type="ECO:0000313" key="5">
    <source>
        <dbReference type="Proteomes" id="UP001301653"/>
    </source>
</evidence>
<keyword evidence="2" id="KW-0378">Hydrolase</keyword>
<dbReference type="EMBL" id="JAYFUH010000246">
    <property type="protein sequence ID" value="MEA5668358.1"/>
    <property type="molecule type" value="Genomic_DNA"/>
</dbReference>
<evidence type="ECO:0000259" key="3">
    <source>
        <dbReference type="PROSITE" id="PS51462"/>
    </source>
</evidence>
<name>A0ABU5V4S9_9GAMM</name>
<protein>
    <submittedName>
        <fullName evidence="4">NUDIX domain-containing protein</fullName>
    </submittedName>
</protein>
<dbReference type="PANTHER" id="PTHR43046">
    <property type="entry name" value="GDP-MANNOSE MANNOSYL HYDROLASE"/>
    <property type="match status" value="1"/>
</dbReference>
<dbReference type="RefSeq" id="WP_323439039.1">
    <property type="nucleotide sequence ID" value="NZ_JAYFUH010000246.1"/>
</dbReference>
<dbReference type="InterPro" id="IPR000086">
    <property type="entry name" value="NUDIX_hydrolase_dom"/>
</dbReference>
<dbReference type="Gene3D" id="3.90.79.10">
    <property type="entry name" value="Nucleoside Triphosphate Pyrophosphohydrolase"/>
    <property type="match status" value="1"/>
</dbReference>
<organism evidence="4 5">
    <name type="scientific">Stenotrophomonas capsici</name>
    <dbReference type="NCBI Taxonomy" id="3110230"/>
    <lineage>
        <taxon>Bacteria</taxon>
        <taxon>Pseudomonadati</taxon>
        <taxon>Pseudomonadota</taxon>
        <taxon>Gammaproteobacteria</taxon>
        <taxon>Lysobacterales</taxon>
        <taxon>Lysobacteraceae</taxon>
        <taxon>Stenotrophomonas</taxon>
    </lineage>
</organism>
<dbReference type="Pfam" id="PF00293">
    <property type="entry name" value="NUDIX"/>
    <property type="match status" value="1"/>
</dbReference>
<dbReference type="PROSITE" id="PS51462">
    <property type="entry name" value="NUDIX"/>
    <property type="match status" value="1"/>
</dbReference>
<evidence type="ECO:0000313" key="4">
    <source>
        <dbReference type="EMBL" id="MEA5668358.1"/>
    </source>
</evidence>
<feature type="domain" description="Nudix hydrolase" evidence="3">
    <location>
        <begin position="2"/>
        <end position="130"/>
    </location>
</feature>
<keyword evidence="5" id="KW-1185">Reference proteome</keyword>
<accession>A0ABU5V4S9</accession>
<dbReference type="Proteomes" id="UP001301653">
    <property type="component" value="Unassembled WGS sequence"/>
</dbReference>
<dbReference type="PROSITE" id="PS00893">
    <property type="entry name" value="NUDIX_BOX"/>
    <property type="match status" value="1"/>
</dbReference>
<evidence type="ECO:0000256" key="2">
    <source>
        <dbReference type="ARBA" id="ARBA00022801"/>
    </source>
</evidence>
<sequence length="140" mass="15178">MSLIQIVTAILLDAEQRVLVVRKHGSDTFIQPGGKREPGETSLQTLQRELFEELGVQLDVDSAQPVGVFEEDAVNEPGRRVQGEAFLVRVSGQPQVKAEIAELAWVPLQPPHGVTLAPLSARHQLPAAHAWLVKAGHTGT</sequence>
<evidence type="ECO:0000256" key="1">
    <source>
        <dbReference type="ARBA" id="ARBA00001946"/>
    </source>
</evidence>
<dbReference type="PANTHER" id="PTHR43046:SF2">
    <property type="entry name" value="8-OXO-DGTP DIPHOSPHATASE-RELATED"/>
    <property type="match status" value="1"/>
</dbReference>
<comment type="cofactor">
    <cofactor evidence="1">
        <name>Mg(2+)</name>
        <dbReference type="ChEBI" id="CHEBI:18420"/>
    </cofactor>
</comment>
<dbReference type="SUPFAM" id="SSF55811">
    <property type="entry name" value="Nudix"/>
    <property type="match status" value="1"/>
</dbReference>
<dbReference type="InterPro" id="IPR020084">
    <property type="entry name" value="NUDIX_hydrolase_CS"/>
</dbReference>
<dbReference type="InterPro" id="IPR015797">
    <property type="entry name" value="NUDIX_hydrolase-like_dom_sf"/>
</dbReference>